<dbReference type="Proteomes" id="UP000217199">
    <property type="component" value="Unassembled WGS sequence"/>
</dbReference>
<sequence>MPPPKKVEPPHKMVLTTNSLRNTTIAVDDDTLYYEIVTRFWHPHLTKIKKLDVDTQEMVTIAELEREPGREPRLRFGGENAEWINAKDWLHNTPEKVRGGTFQAPTGVTYRWKTHKRQLQMITADSENKEPLVIRHKHKRHFLVFRMSKHAYLEIKPEVVESLDALIMSYLLVERRRRDSKPRVEFKISD</sequence>
<organism evidence="2 3">
    <name type="scientific">Pyrrhoderma noxium</name>
    <dbReference type="NCBI Taxonomy" id="2282107"/>
    <lineage>
        <taxon>Eukaryota</taxon>
        <taxon>Fungi</taxon>
        <taxon>Dikarya</taxon>
        <taxon>Basidiomycota</taxon>
        <taxon>Agaricomycotina</taxon>
        <taxon>Agaricomycetes</taxon>
        <taxon>Hymenochaetales</taxon>
        <taxon>Hymenochaetaceae</taxon>
        <taxon>Pyrrhoderma</taxon>
    </lineage>
</organism>
<evidence type="ECO:0000313" key="2">
    <source>
        <dbReference type="EMBL" id="PAV19002.1"/>
    </source>
</evidence>
<keyword evidence="3" id="KW-1185">Reference proteome</keyword>
<reference evidence="2 3" key="1">
    <citation type="journal article" date="2017" name="Mol. Ecol.">
        <title>Comparative and population genomic landscape of Phellinus noxius: A hypervariable fungus causing root rot in trees.</title>
        <authorList>
            <person name="Chung C.L."/>
            <person name="Lee T.J."/>
            <person name="Akiba M."/>
            <person name="Lee H.H."/>
            <person name="Kuo T.H."/>
            <person name="Liu D."/>
            <person name="Ke H.M."/>
            <person name="Yokoi T."/>
            <person name="Roa M.B."/>
            <person name="Lu M.J."/>
            <person name="Chang Y.Y."/>
            <person name="Ann P.J."/>
            <person name="Tsai J.N."/>
            <person name="Chen C.Y."/>
            <person name="Tzean S.S."/>
            <person name="Ota Y."/>
            <person name="Hattori T."/>
            <person name="Sahashi N."/>
            <person name="Liou R.F."/>
            <person name="Kikuchi T."/>
            <person name="Tsai I.J."/>
        </authorList>
    </citation>
    <scope>NUCLEOTIDE SEQUENCE [LARGE SCALE GENOMIC DNA]</scope>
    <source>
        <strain evidence="2 3">FFPRI411160</strain>
    </source>
</reference>
<dbReference type="Pfam" id="PF20236">
    <property type="entry name" value="DUF6593"/>
    <property type="match status" value="1"/>
</dbReference>
<feature type="domain" description="DUF6593" evidence="1">
    <location>
        <begin position="18"/>
        <end position="179"/>
    </location>
</feature>
<protein>
    <recommendedName>
        <fullName evidence="1">DUF6593 domain-containing protein</fullName>
    </recommendedName>
</protein>
<dbReference type="InterPro" id="IPR046528">
    <property type="entry name" value="DUF6593"/>
</dbReference>
<accession>A0A286UHD0</accession>
<proteinExistence type="predicted"/>
<name>A0A286UHD0_9AGAM</name>
<dbReference type="AlphaFoldDB" id="A0A286UHD0"/>
<evidence type="ECO:0000259" key="1">
    <source>
        <dbReference type="Pfam" id="PF20236"/>
    </source>
</evidence>
<evidence type="ECO:0000313" key="3">
    <source>
        <dbReference type="Proteomes" id="UP000217199"/>
    </source>
</evidence>
<dbReference type="EMBL" id="NBII01000005">
    <property type="protein sequence ID" value="PAV19002.1"/>
    <property type="molecule type" value="Genomic_DNA"/>
</dbReference>
<dbReference type="OrthoDB" id="2798132at2759"/>
<comment type="caution">
    <text evidence="2">The sequence shown here is derived from an EMBL/GenBank/DDBJ whole genome shotgun (WGS) entry which is preliminary data.</text>
</comment>
<gene>
    <name evidence="2" type="ORF">PNOK_0584600</name>
</gene>
<dbReference type="InParanoid" id="A0A286UHD0"/>